<dbReference type="Gene3D" id="1.10.287.130">
    <property type="match status" value="1"/>
</dbReference>
<dbReference type="PANTHER" id="PTHR45453">
    <property type="entry name" value="PHOSPHATE REGULON SENSOR PROTEIN PHOR"/>
    <property type="match status" value="1"/>
</dbReference>
<dbReference type="InterPro" id="IPR003660">
    <property type="entry name" value="HAMP_dom"/>
</dbReference>
<comment type="catalytic activity">
    <reaction evidence="1">
        <text>ATP + protein L-histidine = ADP + protein N-phospho-L-histidine.</text>
        <dbReference type="EC" id="2.7.13.3"/>
    </reaction>
</comment>
<feature type="domain" description="HAMP" evidence="14">
    <location>
        <begin position="190"/>
        <end position="242"/>
    </location>
</feature>
<evidence type="ECO:0000256" key="11">
    <source>
        <dbReference type="ARBA" id="ARBA00023136"/>
    </source>
</evidence>
<keyword evidence="5" id="KW-0597">Phosphoprotein</keyword>
<sequence length="505" mass="55649">MNIKKRTAFMRNNIAFKVFALTGTILLLFSVITYLIIFTLLPPTYKSYKQHQLEREVDEFIAKSPALSAEDFTKELEGVRQRTNSMIFIVDGEKKSLFPQIQLGSVNAIGTVSQLTPIEAPFTSLTPVTGAKEGPKLTRTVTYQGKTATLTATSTLQPIDEASKVLMLLAPYVGLFIVIAAVGGSFLYTMLITRPIRKITASASRMAELNLDTRIPVHSSDEIGRLAASLNTMAANLQTSIGDLQTANTQLQLEMEREREVENRRRELFAAVSHELKSPLTIMKGQLEGMLYRIGIYADREVYLEKTLQVAEDMETLISDILRVAKSDQLTVMGRDEQVSLHETVEGLLAKYEELGLQRGVTLQADVPADLSIRTDRKLLETALNNVTHNAIIYTNPGEKVVITAAAGTGSAALEILNTGAQIDAGKLDRIFEPFYRLEQSRNRNTGGSGLGLYLTKHILQQLGIGIRARNTAEGVVFSFHFIQTPTASQKALDPTAPLLKASYL</sequence>
<dbReference type="CDD" id="cd06225">
    <property type="entry name" value="HAMP"/>
    <property type="match status" value="1"/>
</dbReference>
<feature type="transmembrane region" description="Helical" evidence="12">
    <location>
        <begin position="14"/>
        <end position="41"/>
    </location>
</feature>
<keyword evidence="4" id="KW-1003">Cell membrane</keyword>
<dbReference type="InterPro" id="IPR005467">
    <property type="entry name" value="His_kinase_dom"/>
</dbReference>
<dbReference type="SMART" id="SM00304">
    <property type="entry name" value="HAMP"/>
    <property type="match status" value="1"/>
</dbReference>
<evidence type="ECO:0000256" key="10">
    <source>
        <dbReference type="ARBA" id="ARBA00023012"/>
    </source>
</evidence>
<comment type="caution">
    <text evidence="15">The sequence shown here is derived from an EMBL/GenBank/DDBJ whole genome shotgun (WGS) entry which is preliminary data.</text>
</comment>
<evidence type="ECO:0000259" key="14">
    <source>
        <dbReference type="PROSITE" id="PS50885"/>
    </source>
</evidence>
<evidence type="ECO:0000256" key="7">
    <source>
        <dbReference type="ARBA" id="ARBA00022741"/>
    </source>
</evidence>
<dbReference type="SUPFAM" id="SSF158472">
    <property type="entry name" value="HAMP domain-like"/>
    <property type="match status" value="1"/>
</dbReference>
<dbReference type="CDD" id="cd00082">
    <property type="entry name" value="HisKA"/>
    <property type="match status" value="1"/>
</dbReference>
<evidence type="ECO:0000256" key="12">
    <source>
        <dbReference type="SAM" id="Phobius"/>
    </source>
</evidence>
<comment type="subcellular location">
    <subcellularLocation>
        <location evidence="2">Cell membrane</location>
        <topology evidence="2">Multi-pass membrane protein</topology>
    </subcellularLocation>
</comment>
<dbReference type="Gene3D" id="3.30.565.10">
    <property type="entry name" value="Histidine kinase-like ATPase, C-terminal domain"/>
    <property type="match status" value="1"/>
</dbReference>
<evidence type="ECO:0000256" key="6">
    <source>
        <dbReference type="ARBA" id="ARBA00022679"/>
    </source>
</evidence>
<evidence type="ECO:0000256" key="5">
    <source>
        <dbReference type="ARBA" id="ARBA00022553"/>
    </source>
</evidence>
<keyword evidence="10" id="KW-0902">Two-component regulatory system</keyword>
<evidence type="ECO:0000256" key="2">
    <source>
        <dbReference type="ARBA" id="ARBA00004651"/>
    </source>
</evidence>
<dbReference type="InterPro" id="IPR003661">
    <property type="entry name" value="HisK_dim/P_dom"/>
</dbReference>
<protein>
    <recommendedName>
        <fullName evidence="3">histidine kinase</fullName>
        <ecNumber evidence="3">2.7.13.3</ecNumber>
    </recommendedName>
</protein>
<proteinExistence type="predicted"/>
<dbReference type="Gene3D" id="6.10.340.10">
    <property type="match status" value="1"/>
</dbReference>
<keyword evidence="16" id="KW-1185">Reference proteome</keyword>
<evidence type="ECO:0000256" key="9">
    <source>
        <dbReference type="ARBA" id="ARBA00022840"/>
    </source>
</evidence>
<keyword evidence="9" id="KW-0067">ATP-binding</keyword>
<evidence type="ECO:0000256" key="4">
    <source>
        <dbReference type="ARBA" id="ARBA00022475"/>
    </source>
</evidence>
<dbReference type="EMBL" id="JBBPCC010000008">
    <property type="protein sequence ID" value="MEK8129049.1"/>
    <property type="molecule type" value="Genomic_DNA"/>
</dbReference>
<dbReference type="InterPro" id="IPR050351">
    <property type="entry name" value="BphY/WalK/GraS-like"/>
</dbReference>
<dbReference type="PROSITE" id="PS50109">
    <property type="entry name" value="HIS_KIN"/>
    <property type="match status" value="1"/>
</dbReference>
<dbReference type="SMART" id="SM00388">
    <property type="entry name" value="HisKA"/>
    <property type="match status" value="1"/>
</dbReference>
<dbReference type="SUPFAM" id="SSF47384">
    <property type="entry name" value="Homodimeric domain of signal transducing histidine kinase"/>
    <property type="match status" value="1"/>
</dbReference>
<dbReference type="Pfam" id="PF00672">
    <property type="entry name" value="HAMP"/>
    <property type="match status" value="1"/>
</dbReference>
<evidence type="ECO:0000256" key="1">
    <source>
        <dbReference type="ARBA" id="ARBA00000085"/>
    </source>
</evidence>
<feature type="domain" description="Histidine kinase" evidence="13">
    <location>
        <begin position="271"/>
        <end position="486"/>
    </location>
</feature>
<dbReference type="PANTHER" id="PTHR45453:SF3">
    <property type="entry name" value="HISTIDINE KINASE"/>
    <property type="match status" value="1"/>
</dbReference>
<dbReference type="SUPFAM" id="SSF55874">
    <property type="entry name" value="ATPase domain of HSP90 chaperone/DNA topoisomerase II/histidine kinase"/>
    <property type="match status" value="1"/>
</dbReference>
<keyword evidence="12" id="KW-1133">Transmembrane helix</keyword>
<dbReference type="EC" id="2.7.13.3" evidence="3"/>
<dbReference type="InterPro" id="IPR003594">
    <property type="entry name" value="HATPase_dom"/>
</dbReference>
<dbReference type="CDD" id="cd00075">
    <property type="entry name" value="HATPase"/>
    <property type="match status" value="1"/>
</dbReference>
<dbReference type="InterPro" id="IPR036097">
    <property type="entry name" value="HisK_dim/P_sf"/>
</dbReference>
<feature type="transmembrane region" description="Helical" evidence="12">
    <location>
        <begin position="165"/>
        <end position="188"/>
    </location>
</feature>
<dbReference type="Pfam" id="PF02518">
    <property type="entry name" value="HATPase_c"/>
    <property type="match status" value="1"/>
</dbReference>
<keyword evidence="7" id="KW-0547">Nucleotide-binding</keyword>
<dbReference type="InterPro" id="IPR036890">
    <property type="entry name" value="HATPase_C_sf"/>
</dbReference>
<keyword evidence="6" id="KW-0808">Transferase</keyword>
<evidence type="ECO:0000259" key="13">
    <source>
        <dbReference type="PROSITE" id="PS50109"/>
    </source>
</evidence>
<evidence type="ECO:0000313" key="16">
    <source>
        <dbReference type="Proteomes" id="UP001469365"/>
    </source>
</evidence>
<evidence type="ECO:0000256" key="8">
    <source>
        <dbReference type="ARBA" id="ARBA00022777"/>
    </source>
</evidence>
<gene>
    <name evidence="15" type="ORF">WMW72_14185</name>
</gene>
<keyword evidence="11 12" id="KW-0472">Membrane</keyword>
<evidence type="ECO:0000313" key="15">
    <source>
        <dbReference type="EMBL" id="MEK8129049.1"/>
    </source>
</evidence>
<name>A0ABU9DJL7_9BACL</name>
<keyword evidence="8 15" id="KW-0418">Kinase</keyword>
<accession>A0ABU9DJL7</accession>
<dbReference type="PROSITE" id="PS50885">
    <property type="entry name" value="HAMP"/>
    <property type="match status" value="1"/>
</dbReference>
<keyword evidence="12" id="KW-0812">Transmembrane</keyword>
<dbReference type="SMART" id="SM00387">
    <property type="entry name" value="HATPase_c"/>
    <property type="match status" value="1"/>
</dbReference>
<dbReference type="RefSeq" id="WP_341416149.1">
    <property type="nucleotide sequence ID" value="NZ_JBBPCC010000008.1"/>
</dbReference>
<reference evidence="15 16" key="1">
    <citation type="submission" date="2024-04" db="EMBL/GenBank/DDBJ databases">
        <title>draft genome sequnece of Paenibacillus filicis.</title>
        <authorList>
            <person name="Kim D.-U."/>
        </authorList>
    </citation>
    <scope>NUCLEOTIDE SEQUENCE [LARGE SCALE GENOMIC DNA]</scope>
    <source>
        <strain evidence="15 16">KACC14197</strain>
    </source>
</reference>
<dbReference type="Proteomes" id="UP001469365">
    <property type="component" value="Unassembled WGS sequence"/>
</dbReference>
<dbReference type="GO" id="GO:0016301">
    <property type="term" value="F:kinase activity"/>
    <property type="evidence" value="ECO:0007669"/>
    <property type="project" value="UniProtKB-KW"/>
</dbReference>
<organism evidence="15 16">
    <name type="scientific">Paenibacillus filicis</name>
    <dbReference type="NCBI Taxonomy" id="669464"/>
    <lineage>
        <taxon>Bacteria</taxon>
        <taxon>Bacillati</taxon>
        <taxon>Bacillota</taxon>
        <taxon>Bacilli</taxon>
        <taxon>Bacillales</taxon>
        <taxon>Paenibacillaceae</taxon>
        <taxon>Paenibacillus</taxon>
    </lineage>
</organism>
<evidence type="ECO:0000256" key="3">
    <source>
        <dbReference type="ARBA" id="ARBA00012438"/>
    </source>
</evidence>
<dbReference type="Pfam" id="PF00512">
    <property type="entry name" value="HisKA"/>
    <property type="match status" value="1"/>
</dbReference>